<organism evidence="1 2">
    <name type="scientific">Pseudooceanicola lipolyticus</name>
    <dbReference type="NCBI Taxonomy" id="2029104"/>
    <lineage>
        <taxon>Bacteria</taxon>
        <taxon>Pseudomonadati</taxon>
        <taxon>Pseudomonadota</taxon>
        <taxon>Alphaproteobacteria</taxon>
        <taxon>Rhodobacterales</taxon>
        <taxon>Paracoccaceae</taxon>
        <taxon>Pseudooceanicola</taxon>
    </lineage>
</organism>
<sequence>MRAVFSILAIGVLAACAPEIPDSGLGFDNSPDARRARELALSGGAGAGVPTTPPVVISDERPAYAAQPPLAAPTAVQTAG</sequence>
<dbReference type="AlphaFoldDB" id="A0A2M8IUC8"/>
<feature type="non-terminal residue" evidence="1">
    <location>
        <position position="80"/>
    </location>
</feature>
<evidence type="ECO:0000313" key="1">
    <source>
        <dbReference type="EMBL" id="PJE34129.1"/>
    </source>
</evidence>
<dbReference type="EMBL" id="PGTB01000235">
    <property type="protein sequence ID" value="PJE34129.1"/>
    <property type="molecule type" value="Genomic_DNA"/>
</dbReference>
<dbReference type="Proteomes" id="UP000231553">
    <property type="component" value="Unassembled WGS sequence"/>
</dbReference>
<reference evidence="1 2" key="1">
    <citation type="journal article" date="2018" name="Int. J. Syst. Evol. Microbiol.">
        <title>Pseudooceanicola lipolyticus sp. nov., a marine alphaproteobacterium, reclassification of Oceanicola flagellatus as Pseudooceanicola flagellatus comb. nov. and emended description of the genus Pseudooceanicola.</title>
        <authorList>
            <person name="Huang M.-M."/>
            <person name="Guo L.-L."/>
            <person name="Wu Y.-H."/>
            <person name="Lai Q.-L."/>
            <person name="Shao Z.-Z."/>
            <person name="Wang C.-S."/>
            <person name="Wu M."/>
            <person name="Xu X.-W."/>
        </authorList>
    </citation>
    <scope>NUCLEOTIDE SEQUENCE [LARGE SCALE GENOMIC DNA]</scope>
    <source>
        <strain evidence="1 2">157</strain>
    </source>
</reference>
<dbReference type="PROSITE" id="PS51257">
    <property type="entry name" value="PROKAR_LIPOPROTEIN"/>
    <property type="match status" value="1"/>
</dbReference>
<accession>A0A2M8IUC8</accession>
<evidence type="ECO:0000313" key="2">
    <source>
        <dbReference type="Proteomes" id="UP000231553"/>
    </source>
</evidence>
<proteinExistence type="predicted"/>
<keyword evidence="2" id="KW-1185">Reference proteome</keyword>
<comment type="caution">
    <text evidence="1">The sequence shown here is derived from an EMBL/GenBank/DDBJ whole genome shotgun (WGS) entry which is preliminary data.</text>
</comment>
<protein>
    <submittedName>
        <fullName evidence="1">Uncharacterized protein</fullName>
    </submittedName>
</protein>
<name>A0A2M8IUC8_9RHOB</name>
<gene>
    <name evidence="1" type="ORF">CVM52_23910</name>
</gene>